<gene>
    <name evidence="2" type="ORF">TSAR_016950</name>
</gene>
<dbReference type="GO" id="GO:0000209">
    <property type="term" value="P:protein polyubiquitination"/>
    <property type="evidence" value="ECO:0007669"/>
    <property type="project" value="TreeGrafter"/>
</dbReference>
<dbReference type="OrthoDB" id="7697123at2759"/>
<organism evidence="2 3">
    <name type="scientific">Trichomalopsis sarcophagae</name>
    <dbReference type="NCBI Taxonomy" id="543379"/>
    <lineage>
        <taxon>Eukaryota</taxon>
        <taxon>Metazoa</taxon>
        <taxon>Ecdysozoa</taxon>
        <taxon>Arthropoda</taxon>
        <taxon>Hexapoda</taxon>
        <taxon>Insecta</taxon>
        <taxon>Pterygota</taxon>
        <taxon>Neoptera</taxon>
        <taxon>Endopterygota</taxon>
        <taxon>Hymenoptera</taxon>
        <taxon>Apocrita</taxon>
        <taxon>Proctotrupomorpha</taxon>
        <taxon>Chalcidoidea</taxon>
        <taxon>Pteromalidae</taxon>
        <taxon>Pteromalinae</taxon>
        <taxon>Trichomalopsis</taxon>
    </lineage>
</organism>
<dbReference type="EMBL" id="NNAY01002948">
    <property type="protein sequence ID" value="OXU20237.1"/>
    <property type="molecule type" value="Genomic_DNA"/>
</dbReference>
<evidence type="ECO:0000313" key="3">
    <source>
        <dbReference type="Proteomes" id="UP000215335"/>
    </source>
</evidence>
<dbReference type="Pfam" id="PF12937">
    <property type="entry name" value="F-box-like"/>
    <property type="match status" value="1"/>
</dbReference>
<feature type="domain" description="F-box" evidence="1">
    <location>
        <begin position="21"/>
        <end position="61"/>
    </location>
</feature>
<dbReference type="PANTHER" id="PTHR14939:SF5">
    <property type="entry name" value="F-BOX ONLY PROTEIN 22"/>
    <property type="match status" value="1"/>
</dbReference>
<accession>A0A232EPI3</accession>
<dbReference type="SMART" id="SM00256">
    <property type="entry name" value="FBOX"/>
    <property type="match status" value="1"/>
</dbReference>
<comment type="caution">
    <text evidence="2">The sequence shown here is derived from an EMBL/GenBank/DDBJ whole genome shotgun (WGS) entry which is preliminary data.</text>
</comment>
<dbReference type="STRING" id="543379.A0A232EPI3"/>
<dbReference type="Proteomes" id="UP000215335">
    <property type="component" value="Unassembled WGS sequence"/>
</dbReference>
<proteinExistence type="predicted"/>
<dbReference type="AlphaFoldDB" id="A0A232EPI3"/>
<dbReference type="InterPro" id="IPR001810">
    <property type="entry name" value="F-box_dom"/>
</dbReference>
<dbReference type="CDD" id="cd09917">
    <property type="entry name" value="F-box_SF"/>
    <property type="match status" value="1"/>
</dbReference>
<name>A0A232EPI3_9HYME</name>
<dbReference type="SUPFAM" id="SSF81383">
    <property type="entry name" value="F-box domain"/>
    <property type="match status" value="1"/>
</dbReference>
<reference evidence="2 3" key="1">
    <citation type="journal article" date="2017" name="Curr. Biol.">
        <title>The Evolution of Venom by Co-option of Single-Copy Genes.</title>
        <authorList>
            <person name="Martinson E.O."/>
            <person name="Mrinalini"/>
            <person name="Kelkar Y.D."/>
            <person name="Chang C.H."/>
            <person name="Werren J.H."/>
        </authorList>
    </citation>
    <scope>NUCLEOTIDE SEQUENCE [LARGE SCALE GENOMIC DNA]</scope>
    <source>
        <strain evidence="2 3">Alberta</strain>
        <tissue evidence="2">Whole body</tissue>
    </source>
</reference>
<dbReference type="Gene3D" id="1.20.1280.50">
    <property type="match status" value="1"/>
</dbReference>
<keyword evidence="3" id="KW-1185">Reference proteome</keyword>
<dbReference type="PANTHER" id="PTHR14939">
    <property type="entry name" value="F-BOX ONLY PROTEIN 22"/>
    <property type="match status" value="1"/>
</dbReference>
<dbReference type="GO" id="GO:0032436">
    <property type="term" value="P:positive regulation of proteasomal ubiquitin-dependent protein catabolic process"/>
    <property type="evidence" value="ECO:0007669"/>
    <property type="project" value="TreeGrafter"/>
</dbReference>
<sequence length="387" mass="44497">MENLQTEEKESGNDNLCTEGIFYDVLDNIFQYLSLKDLCRAAAVCKSWHHRVKIEISKRNDIKSLTLPITYESDDDDSDNDEDTFKYLQNKWHFSDSLRSLPHFMLLFHDDTYNFKREHDHFHCYYANYVKMGMFYGCFETSGLSLNTEEVCTIKNVGIGISLPSTDKLKVDCYVPYETDLPDHAKSSTMSRLANEAISSLLSTEEEHNCFIFLRNQSEALKEDMISDNNSFLAEFSNSLKQRCKPGSYSLWGGGVSEITYSRFGRNDFVWLTIIRVSGLALNSWSIVLKMNLSNAEVENKLTNFKKDIHLKSNSLALAMVPSNHNESFQQRLKKTEIFRKIFSNIPLVGVYENTEFTQIGINSLKSDLNQVIVHSNSIIYLILTTE</sequence>
<dbReference type="InterPro" id="IPR036047">
    <property type="entry name" value="F-box-like_dom_sf"/>
</dbReference>
<evidence type="ECO:0000259" key="1">
    <source>
        <dbReference type="SMART" id="SM00256"/>
    </source>
</evidence>
<protein>
    <recommendedName>
        <fullName evidence="1">F-box domain-containing protein</fullName>
    </recommendedName>
</protein>
<evidence type="ECO:0000313" key="2">
    <source>
        <dbReference type="EMBL" id="OXU20237.1"/>
    </source>
</evidence>